<feature type="signal peptide" evidence="2">
    <location>
        <begin position="1"/>
        <end position="21"/>
    </location>
</feature>
<reference evidence="3" key="1">
    <citation type="submission" date="2021-03" db="EMBL/GenBank/DDBJ databases">
        <title>Acanthopleuribacteraceae sp. M133.</title>
        <authorList>
            <person name="Wang G."/>
        </authorList>
    </citation>
    <scope>NUCLEOTIDE SEQUENCE</scope>
    <source>
        <strain evidence="3">M133</strain>
    </source>
</reference>
<protein>
    <submittedName>
        <fullName evidence="3">Uncharacterized protein</fullName>
    </submittedName>
</protein>
<organism evidence="3 4">
    <name type="scientific">Sulfidibacter corallicola</name>
    <dbReference type="NCBI Taxonomy" id="2818388"/>
    <lineage>
        <taxon>Bacteria</taxon>
        <taxon>Pseudomonadati</taxon>
        <taxon>Acidobacteriota</taxon>
        <taxon>Holophagae</taxon>
        <taxon>Acanthopleuribacterales</taxon>
        <taxon>Acanthopleuribacteraceae</taxon>
        <taxon>Sulfidibacter</taxon>
    </lineage>
</organism>
<feature type="compositionally biased region" description="Basic and acidic residues" evidence="1">
    <location>
        <begin position="115"/>
        <end position="129"/>
    </location>
</feature>
<dbReference type="KEGG" id="scor:J3U87_09445"/>
<keyword evidence="4" id="KW-1185">Reference proteome</keyword>
<dbReference type="PROSITE" id="PS51257">
    <property type="entry name" value="PROKAR_LIPOPROTEIN"/>
    <property type="match status" value="1"/>
</dbReference>
<dbReference type="EMBL" id="CP071793">
    <property type="protein sequence ID" value="QTD52687.1"/>
    <property type="molecule type" value="Genomic_DNA"/>
</dbReference>
<accession>A0A8A4TTI3</accession>
<evidence type="ECO:0000256" key="2">
    <source>
        <dbReference type="SAM" id="SignalP"/>
    </source>
</evidence>
<feature type="chain" id="PRO_5035280615" evidence="2">
    <location>
        <begin position="22"/>
        <end position="129"/>
    </location>
</feature>
<keyword evidence="2" id="KW-0732">Signal</keyword>
<dbReference type="AlphaFoldDB" id="A0A8A4TTI3"/>
<dbReference type="RefSeq" id="WP_237382791.1">
    <property type="nucleotide sequence ID" value="NZ_CP071793.1"/>
</dbReference>
<sequence>MVKKILGIALLVSFSTLGALACDKAAKTAKAEPVAVTASTQAVAGKSCSAKKASMAKASHCSSKKGATIAKAGDAQPQQAAYATQKAAGKSCSAKAATAKASGCSAKKANQAKMAKAEQKTEKADQGDI</sequence>
<dbReference type="Proteomes" id="UP000663929">
    <property type="component" value="Chromosome"/>
</dbReference>
<name>A0A8A4TTI3_SULCO</name>
<evidence type="ECO:0000313" key="3">
    <source>
        <dbReference type="EMBL" id="QTD52687.1"/>
    </source>
</evidence>
<feature type="compositionally biased region" description="Low complexity" evidence="1">
    <location>
        <begin position="99"/>
        <end position="114"/>
    </location>
</feature>
<evidence type="ECO:0000313" key="4">
    <source>
        <dbReference type="Proteomes" id="UP000663929"/>
    </source>
</evidence>
<proteinExistence type="predicted"/>
<evidence type="ECO:0000256" key="1">
    <source>
        <dbReference type="SAM" id="MobiDB-lite"/>
    </source>
</evidence>
<gene>
    <name evidence="3" type="ORF">J3U87_09445</name>
</gene>
<feature type="region of interest" description="Disordered" evidence="1">
    <location>
        <begin position="99"/>
        <end position="129"/>
    </location>
</feature>